<evidence type="ECO:0000313" key="4">
    <source>
        <dbReference type="Proteomes" id="UP000282311"/>
    </source>
</evidence>
<gene>
    <name evidence="3" type="ORF">D7M11_02435</name>
</gene>
<proteinExistence type="inferred from homology"/>
<dbReference type="InterPro" id="IPR032466">
    <property type="entry name" value="Metal_Hydrolase"/>
</dbReference>
<dbReference type="SUPFAM" id="SSF51556">
    <property type="entry name" value="Metallo-dependent hydrolases"/>
    <property type="match status" value="1"/>
</dbReference>
<reference evidence="3 4" key="1">
    <citation type="journal article" date="2007" name="Int. J. Syst. Evol. Microbiol.">
        <title>Paenibacillus ginsengarvi sp. nov., isolated from soil from ginseng cultivation.</title>
        <authorList>
            <person name="Yoon M.H."/>
            <person name="Ten L.N."/>
            <person name="Im W.T."/>
        </authorList>
    </citation>
    <scope>NUCLEOTIDE SEQUENCE [LARGE SCALE GENOMIC DNA]</scope>
    <source>
        <strain evidence="3 4">KCTC 13059</strain>
    </source>
</reference>
<evidence type="ECO:0000256" key="1">
    <source>
        <dbReference type="ARBA" id="ARBA00038310"/>
    </source>
</evidence>
<dbReference type="Gene3D" id="3.20.20.140">
    <property type="entry name" value="Metal-dependent hydrolases"/>
    <property type="match status" value="1"/>
</dbReference>
<evidence type="ECO:0000259" key="2">
    <source>
        <dbReference type="Pfam" id="PF04909"/>
    </source>
</evidence>
<dbReference type="PANTHER" id="PTHR43569:SF2">
    <property type="entry name" value="AMIDOHYDROLASE-RELATED DOMAIN-CONTAINING PROTEIN"/>
    <property type="match status" value="1"/>
</dbReference>
<name>A0A3B0CS25_9BACL</name>
<keyword evidence="3" id="KW-0378">Hydrolase</keyword>
<dbReference type="PANTHER" id="PTHR43569">
    <property type="entry name" value="AMIDOHYDROLASE"/>
    <property type="match status" value="1"/>
</dbReference>
<dbReference type="Proteomes" id="UP000282311">
    <property type="component" value="Unassembled WGS sequence"/>
</dbReference>
<evidence type="ECO:0000313" key="3">
    <source>
        <dbReference type="EMBL" id="RKN86830.1"/>
    </source>
</evidence>
<dbReference type="GO" id="GO:0016787">
    <property type="term" value="F:hydrolase activity"/>
    <property type="evidence" value="ECO:0007669"/>
    <property type="project" value="UniProtKB-KW"/>
</dbReference>
<accession>A0A3B0CS25</accession>
<protein>
    <submittedName>
        <fullName evidence="3">Amidohydrolase</fullName>
    </submittedName>
</protein>
<comment type="similarity">
    <text evidence="1">Belongs to the metallo-dependent hydrolases superfamily.</text>
</comment>
<dbReference type="OrthoDB" id="5450317at2"/>
<feature type="domain" description="Amidohydrolase-related" evidence="2">
    <location>
        <begin position="4"/>
        <end position="274"/>
    </location>
</feature>
<organism evidence="3 4">
    <name type="scientific">Paenibacillus ginsengarvi</name>
    <dbReference type="NCBI Taxonomy" id="400777"/>
    <lineage>
        <taxon>Bacteria</taxon>
        <taxon>Bacillati</taxon>
        <taxon>Bacillota</taxon>
        <taxon>Bacilli</taxon>
        <taxon>Bacillales</taxon>
        <taxon>Paenibacillaceae</taxon>
        <taxon>Paenibacillus</taxon>
    </lineage>
</organism>
<dbReference type="InterPro" id="IPR052350">
    <property type="entry name" value="Metallo-dep_Lactonases"/>
</dbReference>
<dbReference type="RefSeq" id="WP_120745537.1">
    <property type="nucleotide sequence ID" value="NZ_RBAH01000001.1"/>
</dbReference>
<dbReference type="AlphaFoldDB" id="A0A3B0CS25"/>
<dbReference type="InterPro" id="IPR006680">
    <property type="entry name" value="Amidohydro-rel"/>
</dbReference>
<dbReference type="Pfam" id="PF04909">
    <property type="entry name" value="Amidohydro_2"/>
    <property type="match status" value="1"/>
</dbReference>
<comment type="caution">
    <text evidence="3">The sequence shown here is derived from an EMBL/GenBank/DDBJ whole genome shotgun (WGS) entry which is preliminary data.</text>
</comment>
<sequence>MMRIDAHQHYWEPQRGDYGWLTKERGILYRDYLPRQLEPLLKQYQFRYSVAVQAAPTVDETLYLLKLSESHRSIAGVVGWLDFESARFEEELAGLRLHPRFVGLRPMIQDLPADWLLRRDVRTSMRHLEQERFPIDLQLRPFLLDSAIKLMEHVPQLTAVIDHIAKPVYGEKFGDWEWAMARLAEYPNMSCKLSGMVPERAAPWSILDWKPYVEAALELFGPQRVLFGSDWPVCLLSATYGQVYDSLAALLPSGWEETAGDGLWGANAAAFYRLPV</sequence>
<keyword evidence="4" id="KW-1185">Reference proteome</keyword>
<dbReference type="EMBL" id="RBAH01000001">
    <property type="protein sequence ID" value="RKN86830.1"/>
    <property type="molecule type" value="Genomic_DNA"/>
</dbReference>